<reference evidence="2" key="1">
    <citation type="journal article" date="2023" name="Mol. Phylogenet. Evol.">
        <title>Genome-scale phylogeny and comparative genomics of the fungal order Sordariales.</title>
        <authorList>
            <person name="Hensen N."/>
            <person name="Bonometti L."/>
            <person name="Westerberg I."/>
            <person name="Brannstrom I.O."/>
            <person name="Guillou S."/>
            <person name="Cros-Aarteil S."/>
            <person name="Calhoun S."/>
            <person name="Haridas S."/>
            <person name="Kuo A."/>
            <person name="Mondo S."/>
            <person name="Pangilinan J."/>
            <person name="Riley R."/>
            <person name="LaButti K."/>
            <person name="Andreopoulos B."/>
            <person name="Lipzen A."/>
            <person name="Chen C."/>
            <person name="Yan M."/>
            <person name="Daum C."/>
            <person name="Ng V."/>
            <person name="Clum A."/>
            <person name="Steindorff A."/>
            <person name="Ohm R.A."/>
            <person name="Martin F."/>
            <person name="Silar P."/>
            <person name="Natvig D.O."/>
            <person name="Lalanne C."/>
            <person name="Gautier V."/>
            <person name="Ament-Velasquez S.L."/>
            <person name="Kruys A."/>
            <person name="Hutchinson M.I."/>
            <person name="Powell A.J."/>
            <person name="Barry K."/>
            <person name="Miller A.N."/>
            <person name="Grigoriev I.V."/>
            <person name="Debuchy R."/>
            <person name="Gladieux P."/>
            <person name="Hiltunen Thoren M."/>
            <person name="Johannesson H."/>
        </authorList>
    </citation>
    <scope>NUCLEOTIDE SEQUENCE</scope>
    <source>
        <strain evidence="2">CBS 118394</strain>
    </source>
</reference>
<comment type="caution">
    <text evidence="2">The sequence shown here is derived from an EMBL/GenBank/DDBJ whole genome shotgun (WGS) entry which is preliminary data.</text>
</comment>
<feature type="region of interest" description="Disordered" evidence="1">
    <location>
        <begin position="629"/>
        <end position="846"/>
    </location>
</feature>
<feature type="compositionally biased region" description="Basic and acidic residues" evidence="1">
    <location>
        <begin position="885"/>
        <end position="894"/>
    </location>
</feature>
<gene>
    <name evidence="2" type="ORF">B0H66DRAFT_71652</name>
</gene>
<feature type="region of interest" description="Disordered" evidence="1">
    <location>
        <begin position="885"/>
        <end position="926"/>
    </location>
</feature>
<feature type="compositionally biased region" description="Basic and acidic residues" evidence="1">
    <location>
        <begin position="17"/>
        <end position="30"/>
    </location>
</feature>
<organism evidence="2 3">
    <name type="scientific">Apodospora peruviana</name>
    <dbReference type="NCBI Taxonomy" id="516989"/>
    <lineage>
        <taxon>Eukaryota</taxon>
        <taxon>Fungi</taxon>
        <taxon>Dikarya</taxon>
        <taxon>Ascomycota</taxon>
        <taxon>Pezizomycotina</taxon>
        <taxon>Sordariomycetes</taxon>
        <taxon>Sordariomycetidae</taxon>
        <taxon>Sordariales</taxon>
        <taxon>Lasiosphaeriaceae</taxon>
        <taxon>Apodospora</taxon>
    </lineage>
</organism>
<feature type="compositionally biased region" description="Low complexity" evidence="1">
    <location>
        <begin position="671"/>
        <end position="685"/>
    </location>
</feature>
<dbReference type="Proteomes" id="UP001283341">
    <property type="component" value="Unassembled WGS sequence"/>
</dbReference>
<feature type="region of interest" description="Disordered" evidence="1">
    <location>
        <begin position="187"/>
        <end position="611"/>
    </location>
</feature>
<evidence type="ECO:0000256" key="1">
    <source>
        <dbReference type="SAM" id="MobiDB-lite"/>
    </source>
</evidence>
<sequence length="964" mass="103382">MPSFFGIKFGEKKKKSDKTAQGKQPEGRKRIDQNALGEGQFFGKNLHQTTVVNGSIRSVSRANTAMSMRAPNFRSPYAHDTHNLAASSMFDLSTVTHTRNGSLASVNNLRPAASDANLRTRFGANNGSNLSLAIPTPGFGSRPSSRPGTPNGKAKPWVNPLDVHFARSSPSVPPAQRSPLVQIDTAADEKEKENENENENENETKSVFGEDADEMVSAMMATVKKKEELDKEAQEKEKELEKQKETARLEKERLDRQKATETKPAQGAEPPRQHQRPQGPPGPPGTYPQDQQRPRQQTQQPRPHQHPQQHRDQQRQQQGQQYPHRDQHRPQQGQQYSHHNQHPHQQQRPMDGMGGPGPVFRGNVDQRPGSRGGMRPNGPPGPGPNGPPRGFPQQGPHQGPPRHAPPTQGLPHPPHHAGPRQNHPGGPPSNHGGRGPRPHLNISGLNGPGPRPHGPGSPHGGRPYSPSPQSPSYRGPIPNEYRSQSPAPNGPGGNRGPIPNEHRSQSPGPGRPGNNRGPFSNESRSQSPAPGGNKPRAQGPNGYGPNSPPYHGNGPRPSGSGAPELDPLKNESPRISSPPSDDEPIEQFARPPIIQDVAAKRDTIAMNSPRRQSLSMRIEELEKTLLRAQAEAHAEDRRISSGSSLYSASAASIVSSLSENEEPIMATTIQPAPLRTATTSPPATADSRWQPPEAQPQRNGSRGPLVRGPLPRRPTLDEYGVAPGAAASRTTPSTRPQPQRQASGNGGNPRPSEESGVLNMAPSAGERSNTPQFRLPNWTAPGEESPVAPAPTQRPAKPIIPNLTGFQFDFEKNNAGAPPTPDSTTWPLPAASSSSPSDMAKEPATPSLLNRANAPPALNFNFSADAYSREQGPWTPPLRSLSKKMFSENHDDGRPSTAGGFASSSPSLAPALSVKGSSSQPRTPMDIGEEAGVAIGVARGLSVRDTGRANVGQRPVDAFGTGFI</sequence>
<protein>
    <submittedName>
        <fullName evidence="2">Uncharacterized protein</fullName>
    </submittedName>
</protein>
<evidence type="ECO:0000313" key="2">
    <source>
        <dbReference type="EMBL" id="KAK3330672.1"/>
    </source>
</evidence>
<feature type="compositionally biased region" description="Low complexity" evidence="1">
    <location>
        <begin position="287"/>
        <end position="302"/>
    </location>
</feature>
<feature type="region of interest" description="Disordered" evidence="1">
    <location>
        <begin position="1"/>
        <end position="30"/>
    </location>
</feature>
<keyword evidence="3" id="KW-1185">Reference proteome</keyword>
<name>A0AAE0ITH8_9PEZI</name>
<feature type="compositionally biased region" description="Low complexity" evidence="1">
    <location>
        <begin position="367"/>
        <end position="376"/>
    </location>
</feature>
<feature type="compositionally biased region" description="Low complexity" evidence="1">
    <location>
        <begin position="539"/>
        <end position="555"/>
    </location>
</feature>
<feature type="compositionally biased region" description="Basic and acidic residues" evidence="1">
    <location>
        <begin position="629"/>
        <end position="639"/>
    </location>
</feature>
<feature type="compositionally biased region" description="Low complexity" evidence="1">
    <location>
        <begin position="640"/>
        <end position="658"/>
    </location>
</feature>
<feature type="compositionally biased region" description="Basic and acidic residues" evidence="1">
    <location>
        <begin position="224"/>
        <end position="261"/>
    </location>
</feature>
<evidence type="ECO:0000313" key="3">
    <source>
        <dbReference type="Proteomes" id="UP001283341"/>
    </source>
</evidence>
<feature type="region of interest" description="Disordered" evidence="1">
    <location>
        <begin position="124"/>
        <end position="158"/>
    </location>
</feature>
<dbReference type="EMBL" id="JAUEDM010000001">
    <property type="protein sequence ID" value="KAK3330672.1"/>
    <property type="molecule type" value="Genomic_DNA"/>
</dbReference>
<reference evidence="2" key="2">
    <citation type="submission" date="2023-06" db="EMBL/GenBank/DDBJ databases">
        <authorList>
            <consortium name="Lawrence Berkeley National Laboratory"/>
            <person name="Haridas S."/>
            <person name="Hensen N."/>
            <person name="Bonometti L."/>
            <person name="Westerberg I."/>
            <person name="Brannstrom I.O."/>
            <person name="Guillou S."/>
            <person name="Cros-Aarteil S."/>
            <person name="Calhoun S."/>
            <person name="Kuo A."/>
            <person name="Mondo S."/>
            <person name="Pangilinan J."/>
            <person name="Riley R."/>
            <person name="Labutti K."/>
            <person name="Andreopoulos B."/>
            <person name="Lipzen A."/>
            <person name="Chen C."/>
            <person name="Yanf M."/>
            <person name="Daum C."/>
            <person name="Ng V."/>
            <person name="Clum A."/>
            <person name="Steindorff A."/>
            <person name="Ohm R."/>
            <person name="Martin F."/>
            <person name="Silar P."/>
            <person name="Natvig D."/>
            <person name="Lalanne C."/>
            <person name="Gautier V."/>
            <person name="Ament-Velasquez S.L."/>
            <person name="Kruys A."/>
            <person name="Hutchinson M.I."/>
            <person name="Powell A.J."/>
            <person name="Barry K."/>
            <person name="Miller A.N."/>
            <person name="Grigoriev I.V."/>
            <person name="Debuchy R."/>
            <person name="Gladieux P."/>
            <person name="Thoren M.H."/>
            <person name="Johannesson H."/>
        </authorList>
    </citation>
    <scope>NUCLEOTIDE SEQUENCE</scope>
    <source>
        <strain evidence="2">CBS 118394</strain>
    </source>
</reference>
<feature type="compositionally biased region" description="Polar residues" evidence="1">
    <location>
        <begin position="728"/>
        <end position="743"/>
    </location>
</feature>
<feature type="compositionally biased region" description="Low complexity" evidence="1">
    <location>
        <begin position="422"/>
        <end position="431"/>
    </location>
</feature>
<feature type="compositionally biased region" description="Pro residues" evidence="1">
    <location>
        <begin position="377"/>
        <end position="390"/>
    </location>
</feature>
<feature type="compositionally biased region" description="Low complexity" evidence="1">
    <location>
        <begin position="902"/>
        <end position="913"/>
    </location>
</feature>
<accession>A0AAE0ITH8</accession>
<proteinExistence type="predicted"/>
<dbReference type="AlphaFoldDB" id="A0AAE0ITH8"/>
<feature type="compositionally biased region" description="Low complexity" evidence="1">
    <location>
        <begin position="334"/>
        <end position="347"/>
    </location>
</feature>